<feature type="domain" description="PPIase FKBP-type" evidence="6">
    <location>
        <begin position="131"/>
        <end position="233"/>
    </location>
</feature>
<dbReference type="AlphaFoldDB" id="A0A1M5PQ50"/>
<keyword evidence="8" id="KW-1185">Reference proteome</keyword>
<dbReference type="EC" id="5.2.1.8" evidence="2 4"/>
<feature type="region of interest" description="Disordered" evidence="5">
    <location>
        <begin position="275"/>
        <end position="323"/>
    </location>
</feature>
<keyword evidence="4" id="KW-0413">Isomerase</keyword>
<dbReference type="InterPro" id="IPR001179">
    <property type="entry name" value="PPIase_FKBP_dom"/>
</dbReference>
<organism evidence="7 8">
    <name type="scientific">Flagellimonas flava</name>
    <dbReference type="NCBI Taxonomy" id="570519"/>
    <lineage>
        <taxon>Bacteria</taxon>
        <taxon>Pseudomonadati</taxon>
        <taxon>Bacteroidota</taxon>
        <taxon>Flavobacteriia</taxon>
        <taxon>Flavobacteriales</taxon>
        <taxon>Flavobacteriaceae</taxon>
        <taxon>Flagellimonas</taxon>
    </lineage>
</organism>
<dbReference type="PROSITE" id="PS50059">
    <property type="entry name" value="FKBP_PPIASE"/>
    <property type="match status" value="1"/>
</dbReference>
<dbReference type="Proteomes" id="UP000184532">
    <property type="component" value="Unassembled WGS sequence"/>
</dbReference>
<evidence type="ECO:0000256" key="3">
    <source>
        <dbReference type="ARBA" id="ARBA00023110"/>
    </source>
</evidence>
<dbReference type="InterPro" id="IPR046357">
    <property type="entry name" value="PPIase_dom_sf"/>
</dbReference>
<evidence type="ECO:0000313" key="7">
    <source>
        <dbReference type="EMBL" id="SHH03800.1"/>
    </source>
</evidence>
<dbReference type="SUPFAM" id="SSF54534">
    <property type="entry name" value="FKBP-like"/>
    <property type="match status" value="1"/>
</dbReference>
<reference evidence="8" key="1">
    <citation type="submission" date="2016-11" db="EMBL/GenBank/DDBJ databases">
        <authorList>
            <person name="Varghese N."/>
            <person name="Submissions S."/>
        </authorList>
    </citation>
    <scope>NUCLEOTIDE SEQUENCE [LARGE SCALE GENOMIC DNA]</scope>
    <source>
        <strain evidence="8">DSM 22638</strain>
    </source>
</reference>
<dbReference type="RefSeq" id="WP_073181684.1">
    <property type="nucleotide sequence ID" value="NZ_FQWL01000008.1"/>
</dbReference>
<dbReference type="GO" id="GO:0003755">
    <property type="term" value="F:peptidyl-prolyl cis-trans isomerase activity"/>
    <property type="evidence" value="ECO:0007669"/>
    <property type="project" value="UniProtKB-KW"/>
</dbReference>
<gene>
    <name evidence="7" type="ORF">SAMN04488116_3324</name>
</gene>
<feature type="compositionally biased region" description="Acidic residues" evidence="5">
    <location>
        <begin position="309"/>
        <end position="323"/>
    </location>
</feature>
<comment type="catalytic activity">
    <reaction evidence="1 4">
        <text>[protein]-peptidylproline (omega=180) = [protein]-peptidylproline (omega=0)</text>
        <dbReference type="Rhea" id="RHEA:16237"/>
        <dbReference type="Rhea" id="RHEA-COMP:10747"/>
        <dbReference type="Rhea" id="RHEA-COMP:10748"/>
        <dbReference type="ChEBI" id="CHEBI:83833"/>
        <dbReference type="ChEBI" id="CHEBI:83834"/>
        <dbReference type="EC" id="5.2.1.8"/>
    </reaction>
</comment>
<dbReference type="Gene3D" id="3.10.50.40">
    <property type="match status" value="1"/>
</dbReference>
<dbReference type="EMBL" id="FQWL01000008">
    <property type="protein sequence ID" value="SHH03800.1"/>
    <property type="molecule type" value="Genomic_DNA"/>
</dbReference>
<evidence type="ECO:0000256" key="5">
    <source>
        <dbReference type="SAM" id="MobiDB-lite"/>
    </source>
</evidence>
<accession>A0A1M5PQ50</accession>
<protein>
    <recommendedName>
        <fullName evidence="2 4">peptidylprolyl isomerase</fullName>
        <ecNumber evidence="2 4">5.2.1.8</ecNumber>
    </recommendedName>
</protein>
<name>A0A1M5PQ50_9FLAO</name>
<proteinExistence type="predicted"/>
<evidence type="ECO:0000256" key="4">
    <source>
        <dbReference type="PROSITE-ProRule" id="PRU00277"/>
    </source>
</evidence>
<dbReference type="STRING" id="570519.SAMN04488116_3324"/>
<evidence type="ECO:0000256" key="2">
    <source>
        <dbReference type="ARBA" id="ARBA00013194"/>
    </source>
</evidence>
<keyword evidence="3 4" id="KW-0697">Rotamase</keyword>
<sequence length="323" mass="35297">MKNGFLAFLVTMVLCVSCNNDDNGPDLETVPPRLLAEVSPENDEEIQEYLRTHFYNYEEFDANPDALDIKIKIDTIAGANADKTPLADQVSSVTVQVSSSQLGLSEEENDIPHTLYYLVARDGKGVMPTVADSTFLRYEGMLLDGVKFDASESFIWQELPFFLRGYSNGISKLTSATNDGLVVNPDGTFQYNDSGIGLIIMPSGLAYFSGTGPSNTLPRYANLVFQVEVGRVIENTDSDNDGVPSIQEDVNGNGYLFDDNTDVDVESNSGLVTRFADFQDGDDDGDGVSTRNEITNDDTGEIIFPYPDSDSDGTPDYLDPDTN</sequence>
<evidence type="ECO:0000313" key="8">
    <source>
        <dbReference type="Proteomes" id="UP000184532"/>
    </source>
</evidence>
<dbReference type="OrthoDB" id="1424215at2"/>
<evidence type="ECO:0000256" key="1">
    <source>
        <dbReference type="ARBA" id="ARBA00000971"/>
    </source>
</evidence>
<evidence type="ECO:0000259" key="6">
    <source>
        <dbReference type="PROSITE" id="PS50059"/>
    </source>
</evidence>